<evidence type="ECO:0000313" key="5">
    <source>
        <dbReference type="EnsemblMetazoa" id="SMAR011513-PA"/>
    </source>
</evidence>
<evidence type="ECO:0000256" key="1">
    <source>
        <dbReference type="ARBA" id="ARBA00022729"/>
    </source>
</evidence>
<evidence type="ECO:0000256" key="4">
    <source>
        <dbReference type="SAM" id="SignalP"/>
    </source>
</evidence>
<feature type="signal peptide" evidence="4">
    <location>
        <begin position="1"/>
        <end position="23"/>
    </location>
</feature>
<evidence type="ECO:0000313" key="6">
    <source>
        <dbReference type="Proteomes" id="UP000014500"/>
    </source>
</evidence>
<dbReference type="AlphaFoldDB" id="T1JCJ9"/>
<keyword evidence="3" id="KW-0472">Membrane</keyword>
<keyword evidence="6" id="KW-1185">Reference proteome</keyword>
<dbReference type="HOGENOM" id="CLU_1157704_0_0_1"/>
<dbReference type="GO" id="GO:0032222">
    <property type="term" value="P:regulation of synaptic transmission, cholinergic"/>
    <property type="evidence" value="ECO:0007669"/>
    <property type="project" value="InterPro"/>
</dbReference>
<proteinExistence type="predicted"/>
<reference evidence="6" key="1">
    <citation type="submission" date="2011-05" db="EMBL/GenBank/DDBJ databases">
        <authorList>
            <person name="Richards S.R."/>
            <person name="Qu J."/>
            <person name="Jiang H."/>
            <person name="Jhangiani S.N."/>
            <person name="Agravi P."/>
            <person name="Goodspeed R."/>
            <person name="Gross S."/>
            <person name="Mandapat C."/>
            <person name="Jackson L."/>
            <person name="Mathew T."/>
            <person name="Pu L."/>
            <person name="Thornton R."/>
            <person name="Saada N."/>
            <person name="Wilczek-Boney K.B."/>
            <person name="Lee S."/>
            <person name="Kovar C."/>
            <person name="Wu Y."/>
            <person name="Scherer S.E."/>
            <person name="Worley K.C."/>
            <person name="Muzny D.M."/>
            <person name="Gibbs R."/>
        </authorList>
    </citation>
    <scope>NUCLEOTIDE SEQUENCE</scope>
    <source>
        <strain evidence="6">Brora</strain>
    </source>
</reference>
<dbReference type="PANTHER" id="PTHR33562:SF28">
    <property type="entry name" value="PROTEIN QUIVER"/>
    <property type="match status" value="1"/>
</dbReference>
<sequence length="240" mass="26744">MRPSVMNFLLVAVLFFTCVVQYGAPMKCYKCDTEESCRDKPGNCTTNEGTKFCWKSEATKDGKKIVIKDCNEPPIGKASKSNKCESRPAEPPTVVDTFKHMPRPTAADLRYSTLFSRRVERREAMKCYQCQNENDCKEKPTECDAEKERPYCVKLNGTDENGVGVFIKDCSGLPALTISFPASVNVNDKCKSTVEANGLSHTICICTTNLCNNSNIKYIPFTLIFVAVAVQLIQNLLVMC</sequence>
<dbReference type="InterPro" id="IPR031424">
    <property type="entry name" value="QVR-like"/>
</dbReference>
<name>T1JCJ9_STRMM</name>
<feature type="transmembrane region" description="Helical" evidence="3">
    <location>
        <begin position="218"/>
        <end position="238"/>
    </location>
</feature>
<evidence type="ECO:0008006" key="7">
    <source>
        <dbReference type="Google" id="ProtNLM"/>
    </source>
</evidence>
<keyword evidence="3" id="KW-0812">Transmembrane</keyword>
<evidence type="ECO:0000256" key="2">
    <source>
        <dbReference type="ARBA" id="ARBA00023180"/>
    </source>
</evidence>
<reference evidence="5" key="2">
    <citation type="submission" date="2015-02" db="UniProtKB">
        <authorList>
            <consortium name="EnsemblMetazoa"/>
        </authorList>
    </citation>
    <scope>IDENTIFICATION</scope>
</reference>
<evidence type="ECO:0000256" key="3">
    <source>
        <dbReference type="SAM" id="Phobius"/>
    </source>
</evidence>
<keyword evidence="2" id="KW-0325">Glycoprotein</keyword>
<protein>
    <recommendedName>
        <fullName evidence="7">Protein quiver</fullName>
    </recommendedName>
</protein>
<dbReference type="PANTHER" id="PTHR33562">
    <property type="entry name" value="ATILLA, ISOFORM B-RELATED-RELATED"/>
    <property type="match status" value="1"/>
</dbReference>
<keyword evidence="3" id="KW-1133">Transmembrane helix</keyword>
<dbReference type="Pfam" id="PF17064">
    <property type="entry name" value="QVR"/>
    <property type="match status" value="1"/>
</dbReference>
<keyword evidence="1 4" id="KW-0732">Signal</keyword>
<organism evidence="5 6">
    <name type="scientific">Strigamia maritima</name>
    <name type="common">European centipede</name>
    <name type="synonym">Geophilus maritimus</name>
    <dbReference type="NCBI Taxonomy" id="126957"/>
    <lineage>
        <taxon>Eukaryota</taxon>
        <taxon>Metazoa</taxon>
        <taxon>Ecdysozoa</taxon>
        <taxon>Arthropoda</taxon>
        <taxon>Myriapoda</taxon>
        <taxon>Chilopoda</taxon>
        <taxon>Pleurostigmophora</taxon>
        <taxon>Geophilomorpha</taxon>
        <taxon>Linotaeniidae</taxon>
        <taxon>Strigamia</taxon>
    </lineage>
</organism>
<accession>T1JCJ9</accession>
<dbReference type="EnsemblMetazoa" id="SMAR011513-RA">
    <property type="protein sequence ID" value="SMAR011513-PA"/>
    <property type="gene ID" value="SMAR011513"/>
</dbReference>
<dbReference type="InterPro" id="IPR050975">
    <property type="entry name" value="Sleep_regulator"/>
</dbReference>
<dbReference type="EMBL" id="JH432065">
    <property type="status" value="NOT_ANNOTATED_CDS"/>
    <property type="molecule type" value="Genomic_DNA"/>
</dbReference>
<dbReference type="Proteomes" id="UP000014500">
    <property type="component" value="Unassembled WGS sequence"/>
</dbReference>
<feature type="chain" id="PRO_5004590486" description="Protein quiver" evidence="4">
    <location>
        <begin position="24"/>
        <end position="240"/>
    </location>
</feature>
<dbReference type="GO" id="GO:0030431">
    <property type="term" value="P:sleep"/>
    <property type="evidence" value="ECO:0007669"/>
    <property type="project" value="InterPro"/>
</dbReference>